<sequence length="94" mass="11141">MKAIMRRRFIPNHYQRDLYQKDMEIAMIHTNVKEDREVRMARFLAGLYQETTNIVELQHCVGLTDMVHMAIKVERQFKRKASTRVIHHPGSSST</sequence>
<proteinExistence type="predicted"/>
<dbReference type="PANTHER" id="PTHR35046">
    <property type="entry name" value="ZINC KNUCKLE (CCHC-TYPE) FAMILY PROTEIN"/>
    <property type="match status" value="1"/>
</dbReference>
<dbReference type="Proteomes" id="UP000828251">
    <property type="component" value="Unassembled WGS sequence"/>
</dbReference>
<reference evidence="1 2" key="1">
    <citation type="journal article" date="2021" name="Plant Biotechnol. J.">
        <title>Multi-omics assisted identification of the key and species-specific regulatory components of drought-tolerant mechanisms in Gossypium stocksii.</title>
        <authorList>
            <person name="Yu D."/>
            <person name="Ke L."/>
            <person name="Zhang D."/>
            <person name="Wu Y."/>
            <person name="Sun Y."/>
            <person name="Mei J."/>
            <person name="Sun J."/>
            <person name="Sun Y."/>
        </authorList>
    </citation>
    <scope>NUCLEOTIDE SEQUENCE [LARGE SCALE GENOMIC DNA]</scope>
    <source>
        <strain evidence="2">cv. E1</strain>
        <tissue evidence="1">Leaf</tissue>
    </source>
</reference>
<evidence type="ECO:0000313" key="2">
    <source>
        <dbReference type="Proteomes" id="UP000828251"/>
    </source>
</evidence>
<evidence type="ECO:0000313" key="1">
    <source>
        <dbReference type="EMBL" id="KAH1047578.1"/>
    </source>
</evidence>
<dbReference type="PANTHER" id="PTHR35046:SF9">
    <property type="entry name" value="RNA-DIRECTED DNA POLYMERASE"/>
    <property type="match status" value="1"/>
</dbReference>
<accession>A0A9D3ULM3</accession>
<name>A0A9D3ULM3_9ROSI</name>
<dbReference type="EMBL" id="JAIQCV010000011">
    <property type="protein sequence ID" value="KAH1047578.1"/>
    <property type="molecule type" value="Genomic_DNA"/>
</dbReference>
<dbReference type="OrthoDB" id="1731207at2759"/>
<dbReference type="AlphaFoldDB" id="A0A9D3ULM3"/>
<comment type="caution">
    <text evidence="1">The sequence shown here is derived from an EMBL/GenBank/DDBJ whole genome shotgun (WGS) entry which is preliminary data.</text>
</comment>
<organism evidence="1 2">
    <name type="scientific">Gossypium stocksii</name>
    <dbReference type="NCBI Taxonomy" id="47602"/>
    <lineage>
        <taxon>Eukaryota</taxon>
        <taxon>Viridiplantae</taxon>
        <taxon>Streptophyta</taxon>
        <taxon>Embryophyta</taxon>
        <taxon>Tracheophyta</taxon>
        <taxon>Spermatophyta</taxon>
        <taxon>Magnoliopsida</taxon>
        <taxon>eudicotyledons</taxon>
        <taxon>Gunneridae</taxon>
        <taxon>Pentapetalae</taxon>
        <taxon>rosids</taxon>
        <taxon>malvids</taxon>
        <taxon>Malvales</taxon>
        <taxon>Malvaceae</taxon>
        <taxon>Malvoideae</taxon>
        <taxon>Gossypium</taxon>
    </lineage>
</organism>
<keyword evidence="2" id="KW-1185">Reference proteome</keyword>
<protein>
    <submittedName>
        <fullName evidence="1">Uncharacterized protein</fullName>
    </submittedName>
</protein>
<gene>
    <name evidence="1" type="ORF">J1N35_038362</name>
</gene>